<protein>
    <submittedName>
        <fullName evidence="2">Transcriptional regulator</fullName>
    </submittedName>
</protein>
<evidence type="ECO:0000313" key="2">
    <source>
        <dbReference type="EMBL" id="GEA50311.1"/>
    </source>
</evidence>
<dbReference type="SUPFAM" id="SSF46785">
    <property type="entry name" value="Winged helix' DNA-binding domain"/>
    <property type="match status" value="1"/>
</dbReference>
<dbReference type="InterPro" id="IPR036390">
    <property type="entry name" value="WH_DNA-bd_sf"/>
</dbReference>
<organism evidence="2 3">
    <name type="scientific">Vibrio inusitatus NBRC 102082</name>
    <dbReference type="NCBI Taxonomy" id="1219070"/>
    <lineage>
        <taxon>Bacteria</taxon>
        <taxon>Pseudomonadati</taxon>
        <taxon>Pseudomonadota</taxon>
        <taxon>Gammaproteobacteria</taxon>
        <taxon>Vibrionales</taxon>
        <taxon>Vibrionaceae</taxon>
        <taxon>Vibrio</taxon>
    </lineage>
</organism>
<sequence>MLKQESLETILKRGVANWPEAFDEFRSTILMIHRIHSHLDDDLEAIIVHHHLQKADFGILMTLRRSGEPYCLSPTDLYRSMLFSSGGLTKVLGRVEKAGLIERVENPDDGRSKLVKLTKQGCKLIEQVAFTLHQQELRKLDILTKEEKKQLDLLLGKVLGQWE</sequence>
<dbReference type="InterPro" id="IPR036388">
    <property type="entry name" value="WH-like_DNA-bd_sf"/>
</dbReference>
<dbReference type="GO" id="GO:0003700">
    <property type="term" value="F:DNA-binding transcription factor activity"/>
    <property type="evidence" value="ECO:0007669"/>
    <property type="project" value="InterPro"/>
</dbReference>
<dbReference type="Pfam" id="PF12802">
    <property type="entry name" value="MarR_2"/>
    <property type="match status" value="1"/>
</dbReference>
<gene>
    <name evidence="2" type="primary">pecS</name>
    <name evidence="2" type="ORF">VIN01S_11150</name>
</gene>
<dbReference type="EMBL" id="BJLF01000004">
    <property type="protein sequence ID" value="GEA50311.1"/>
    <property type="molecule type" value="Genomic_DNA"/>
</dbReference>
<dbReference type="Gene3D" id="1.10.10.10">
    <property type="entry name" value="Winged helix-like DNA-binding domain superfamily/Winged helix DNA-binding domain"/>
    <property type="match status" value="1"/>
</dbReference>
<dbReference type="AlphaFoldDB" id="A0A4Y3HTL5"/>
<dbReference type="PROSITE" id="PS50995">
    <property type="entry name" value="HTH_MARR_2"/>
    <property type="match status" value="1"/>
</dbReference>
<proteinExistence type="predicted"/>
<dbReference type="InterPro" id="IPR000835">
    <property type="entry name" value="HTH_MarR-typ"/>
</dbReference>
<dbReference type="GO" id="GO:0006950">
    <property type="term" value="P:response to stress"/>
    <property type="evidence" value="ECO:0007669"/>
    <property type="project" value="TreeGrafter"/>
</dbReference>
<comment type="caution">
    <text evidence="2">The sequence shown here is derived from an EMBL/GenBank/DDBJ whole genome shotgun (WGS) entry which is preliminary data.</text>
</comment>
<feature type="domain" description="HTH marR-type" evidence="1">
    <location>
        <begin position="22"/>
        <end position="160"/>
    </location>
</feature>
<dbReference type="Proteomes" id="UP000318717">
    <property type="component" value="Unassembled WGS sequence"/>
</dbReference>
<dbReference type="OrthoDB" id="32523at2"/>
<evidence type="ECO:0000259" key="1">
    <source>
        <dbReference type="PROSITE" id="PS50995"/>
    </source>
</evidence>
<dbReference type="RefSeq" id="WP_141344704.1">
    <property type="nucleotide sequence ID" value="NZ_BJLF01000004.1"/>
</dbReference>
<evidence type="ECO:0000313" key="3">
    <source>
        <dbReference type="Proteomes" id="UP000318717"/>
    </source>
</evidence>
<keyword evidence="3" id="KW-1185">Reference proteome</keyword>
<accession>A0A4Y3HTL5</accession>
<dbReference type="PANTHER" id="PTHR33164">
    <property type="entry name" value="TRANSCRIPTIONAL REGULATOR, MARR FAMILY"/>
    <property type="match status" value="1"/>
</dbReference>
<reference evidence="2 3" key="1">
    <citation type="submission" date="2019-06" db="EMBL/GenBank/DDBJ databases">
        <title>Whole genome shotgun sequence of Vibrio inusitatus NBRC 102082.</title>
        <authorList>
            <person name="Hosoyama A."/>
            <person name="Uohara A."/>
            <person name="Ohji S."/>
            <person name="Ichikawa N."/>
        </authorList>
    </citation>
    <scope>NUCLEOTIDE SEQUENCE [LARGE SCALE GENOMIC DNA]</scope>
    <source>
        <strain evidence="2 3">NBRC 102082</strain>
    </source>
</reference>
<dbReference type="PRINTS" id="PR00598">
    <property type="entry name" value="HTHMARR"/>
</dbReference>
<name>A0A4Y3HTL5_9VIBR</name>
<dbReference type="PANTHER" id="PTHR33164:SF104">
    <property type="entry name" value="TRANSCRIPTIONAL REGULATORY PROTEIN"/>
    <property type="match status" value="1"/>
</dbReference>
<dbReference type="InterPro" id="IPR039422">
    <property type="entry name" value="MarR/SlyA-like"/>
</dbReference>
<dbReference type="SMART" id="SM00347">
    <property type="entry name" value="HTH_MARR"/>
    <property type="match status" value="1"/>
</dbReference>